<dbReference type="SMART" id="SM00895">
    <property type="entry name" value="FCD"/>
    <property type="match status" value="1"/>
</dbReference>
<keyword evidence="1" id="KW-0805">Transcription regulation</keyword>
<organism evidence="5 6">
    <name type="scientific">Asticcacaulis endophyticus</name>
    <dbReference type="NCBI Taxonomy" id="1395890"/>
    <lineage>
        <taxon>Bacteria</taxon>
        <taxon>Pseudomonadati</taxon>
        <taxon>Pseudomonadota</taxon>
        <taxon>Alphaproteobacteria</taxon>
        <taxon>Caulobacterales</taxon>
        <taxon>Caulobacteraceae</taxon>
        <taxon>Asticcacaulis</taxon>
    </lineage>
</organism>
<dbReference type="PROSITE" id="PS50949">
    <property type="entry name" value="HTH_GNTR"/>
    <property type="match status" value="1"/>
</dbReference>
<keyword evidence="2" id="KW-0238">DNA-binding</keyword>
<reference evidence="5" key="1">
    <citation type="journal article" date="2014" name="Int. J. Syst. Evol. Microbiol.">
        <title>Complete genome sequence of Corynebacterium casei LMG S-19264T (=DSM 44701T), isolated from a smear-ripened cheese.</title>
        <authorList>
            <consortium name="US DOE Joint Genome Institute (JGI-PGF)"/>
            <person name="Walter F."/>
            <person name="Albersmeier A."/>
            <person name="Kalinowski J."/>
            <person name="Ruckert C."/>
        </authorList>
    </citation>
    <scope>NUCLEOTIDE SEQUENCE</scope>
    <source>
        <strain evidence="5">KCTC 32296</strain>
    </source>
</reference>
<reference evidence="5" key="2">
    <citation type="submission" date="2020-09" db="EMBL/GenBank/DDBJ databases">
        <authorList>
            <person name="Sun Q."/>
            <person name="Kim S."/>
        </authorList>
    </citation>
    <scope>NUCLEOTIDE SEQUENCE</scope>
    <source>
        <strain evidence="5">KCTC 32296</strain>
    </source>
</reference>
<dbReference type="GO" id="GO:0003700">
    <property type="term" value="F:DNA-binding transcription factor activity"/>
    <property type="evidence" value="ECO:0007669"/>
    <property type="project" value="InterPro"/>
</dbReference>
<evidence type="ECO:0000259" key="4">
    <source>
        <dbReference type="PROSITE" id="PS50949"/>
    </source>
</evidence>
<dbReference type="PANTHER" id="PTHR43537">
    <property type="entry name" value="TRANSCRIPTIONAL REGULATOR, GNTR FAMILY"/>
    <property type="match status" value="1"/>
</dbReference>
<dbReference type="InterPro" id="IPR036390">
    <property type="entry name" value="WH_DNA-bd_sf"/>
</dbReference>
<dbReference type="GO" id="GO:0003677">
    <property type="term" value="F:DNA binding"/>
    <property type="evidence" value="ECO:0007669"/>
    <property type="project" value="UniProtKB-KW"/>
</dbReference>
<dbReference type="SMART" id="SM00345">
    <property type="entry name" value="HTH_GNTR"/>
    <property type="match status" value="1"/>
</dbReference>
<dbReference type="InterPro" id="IPR036388">
    <property type="entry name" value="WH-like_DNA-bd_sf"/>
</dbReference>
<dbReference type="InterPro" id="IPR011711">
    <property type="entry name" value="GntR_C"/>
</dbReference>
<dbReference type="PANTHER" id="PTHR43537:SF24">
    <property type="entry name" value="GLUCONATE OPERON TRANSCRIPTIONAL REPRESSOR"/>
    <property type="match status" value="1"/>
</dbReference>
<dbReference type="SUPFAM" id="SSF48008">
    <property type="entry name" value="GntR ligand-binding domain-like"/>
    <property type="match status" value="1"/>
</dbReference>
<feature type="domain" description="HTH gntR-type" evidence="4">
    <location>
        <begin position="6"/>
        <end position="73"/>
    </location>
</feature>
<comment type="caution">
    <text evidence="5">The sequence shown here is derived from an EMBL/GenBank/DDBJ whole genome shotgun (WGS) entry which is preliminary data.</text>
</comment>
<evidence type="ECO:0000256" key="3">
    <source>
        <dbReference type="ARBA" id="ARBA00023163"/>
    </source>
</evidence>
<dbReference type="InterPro" id="IPR008920">
    <property type="entry name" value="TF_FadR/GntR_C"/>
</dbReference>
<dbReference type="InterPro" id="IPR000524">
    <property type="entry name" value="Tscrpt_reg_HTH_GntR"/>
</dbReference>
<dbReference type="Proteomes" id="UP000662572">
    <property type="component" value="Unassembled WGS sequence"/>
</dbReference>
<dbReference type="EMBL" id="BMZB01000002">
    <property type="protein sequence ID" value="GGZ34208.1"/>
    <property type="molecule type" value="Genomic_DNA"/>
</dbReference>
<dbReference type="RefSeq" id="WP_189486370.1">
    <property type="nucleotide sequence ID" value="NZ_BMZB01000002.1"/>
</dbReference>
<evidence type="ECO:0000256" key="1">
    <source>
        <dbReference type="ARBA" id="ARBA00023015"/>
    </source>
</evidence>
<keyword evidence="3" id="KW-0804">Transcription</keyword>
<accession>A0A918Q584</accession>
<dbReference type="SUPFAM" id="SSF46785">
    <property type="entry name" value="Winged helix' DNA-binding domain"/>
    <property type="match status" value="1"/>
</dbReference>
<sequence>MGIHVQTVSEQVYSLLRNRLVSGTLSPHDAIRQEAIAAELGVSKIPVREALIRLQNEGLVVLEANRGFFVSPLSLEEAEDAYGLRLTMEPQAAAMAAVRATPEDRLAVTAALNGLQHAAESDRGDVGRCNRLFHLSLIQPVRKPVTINFIERLHLISERNVCEHLVAAGSEDRAHQEHQIMYDAWMSGKGDEVARLVYDHIHATFEELKDHY</sequence>
<dbReference type="Gene3D" id="1.20.120.530">
    <property type="entry name" value="GntR ligand-binding domain-like"/>
    <property type="match status" value="1"/>
</dbReference>
<evidence type="ECO:0000313" key="6">
    <source>
        <dbReference type="Proteomes" id="UP000662572"/>
    </source>
</evidence>
<gene>
    <name evidence="5" type="ORF">GCM10011273_20750</name>
</gene>
<dbReference type="Gene3D" id="1.10.10.10">
    <property type="entry name" value="Winged helix-like DNA-binding domain superfamily/Winged helix DNA-binding domain"/>
    <property type="match status" value="1"/>
</dbReference>
<dbReference type="Pfam" id="PF07729">
    <property type="entry name" value="FCD"/>
    <property type="match status" value="1"/>
</dbReference>
<keyword evidence="6" id="KW-1185">Reference proteome</keyword>
<dbReference type="Pfam" id="PF00392">
    <property type="entry name" value="GntR"/>
    <property type="match status" value="1"/>
</dbReference>
<evidence type="ECO:0000313" key="5">
    <source>
        <dbReference type="EMBL" id="GGZ34208.1"/>
    </source>
</evidence>
<protein>
    <submittedName>
        <fullName evidence="5">Transcriptional regulator</fullName>
    </submittedName>
</protein>
<dbReference type="CDD" id="cd07377">
    <property type="entry name" value="WHTH_GntR"/>
    <property type="match status" value="1"/>
</dbReference>
<name>A0A918Q584_9CAUL</name>
<dbReference type="AlphaFoldDB" id="A0A918Q584"/>
<evidence type="ECO:0000256" key="2">
    <source>
        <dbReference type="ARBA" id="ARBA00023125"/>
    </source>
</evidence>
<proteinExistence type="predicted"/>